<dbReference type="GeneID" id="19205675"/>
<evidence type="ECO:0000256" key="7">
    <source>
        <dbReference type="PROSITE-ProRule" id="PRU00221"/>
    </source>
</evidence>
<keyword evidence="2 6" id="KW-0853">WD repeat</keyword>
<dbReference type="GO" id="GO:0005829">
    <property type="term" value="C:cytosol"/>
    <property type="evidence" value="ECO:0007669"/>
    <property type="project" value="TreeGrafter"/>
</dbReference>
<sequence length="535" mass="57791">MSCYPHTRLFQTQKHAIAITGPHSTVLNAVTGSTLHSTASADHPEREGAEKSGPVRCAALDTSGAHLVTACDDKKLKVWAVDGLRLLSSRELPKKATDLAFVQNGDILVADKFGDVFRYPLQHTPPPPPLPGNPEPKQEEEGHAKDVLASHENPSGGELVLGHASVLTRVLLAPHGDYVLTADRDEHIRVSWYPEGYTIESYCLGHTKYVSAIHIPSFAPSLLLSGGGDPMLKVWDWLSGAHVRDIPILDAVLPFIVVRPPPRVRGGDGEAKQGKRGKQRNRKGKQKAGEQEHASETATPEPAQSVGAQEKEDEPVLVVRNISSFESEGGRFVVFNVVGATALFVLPWTEGDAARSIAYFDFKKPVIDFSVSHDQKLWVLLDVNWTPKDSTEALNTDTRFVRVLSLSKGTLVEDSSTPLLEALNTQVTVPATPDALKALDLYSDLASLPKNVSGEDNEGDAPTKRELGRQKHKDALAKKLTGGHGQEEEEEEGGEDGSEAGDGEGKRKIEGAASGREAKKAKVVEGEDVDMAEDS</sequence>
<dbReference type="InterPro" id="IPR001680">
    <property type="entry name" value="WD40_rpt"/>
</dbReference>
<dbReference type="GO" id="GO:0043527">
    <property type="term" value="C:tRNA methyltransferase complex"/>
    <property type="evidence" value="ECO:0007669"/>
    <property type="project" value="TreeGrafter"/>
</dbReference>
<feature type="compositionally biased region" description="Acidic residues" evidence="8">
    <location>
        <begin position="487"/>
        <end position="502"/>
    </location>
</feature>
<comment type="similarity">
    <text evidence="6">Belongs to the WD repeat TRM82 family.</text>
</comment>
<dbReference type="SUPFAM" id="SSF50978">
    <property type="entry name" value="WD40 repeat-like"/>
    <property type="match status" value="1"/>
</dbReference>
<evidence type="ECO:0000313" key="10">
    <source>
        <dbReference type="Proteomes" id="UP000053558"/>
    </source>
</evidence>
<keyword evidence="5 6" id="KW-0539">Nucleus</keyword>
<dbReference type="PROSITE" id="PS50082">
    <property type="entry name" value="WD_REPEATS_2"/>
    <property type="match status" value="1"/>
</dbReference>
<evidence type="ECO:0000256" key="3">
    <source>
        <dbReference type="ARBA" id="ARBA00022694"/>
    </source>
</evidence>
<dbReference type="GO" id="GO:0106004">
    <property type="term" value="P:tRNA (guanine-N7)-methylation"/>
    <property type="evidence" value="ECO:0007669"/>
    <property type="project" value="UniProtKB-UniRule"/>
</dbReference>
<comment type="pathway">
    <text evidence="6">tRNA modification; N(7)-methylguanine-tRNA biosynthesis.</text>
</comment>
<evidence type="ECO:0000256" key="4">
    <source>
        <dbReference type="ARBA" id="ARBA00022737"/>
    </source>
</evidence>
<feature type="compositionally biased region" description="Basic and acidic residues" evidence="8">
    <location>
        <begin position="503"/>
        <end position="525"/>
    </location>
</feature>
<proteinExistence type="inferred from homology"/>
<dbReference type="HAMAP" id="MF_03056">
    <property type="entry name" value="TRM82"/>
    <property type="match status" value="1"/>
</dbReference>
<dbReference type="Gene3D" id="2.130.10.10">
    <property type="entry name" value="YVTN repeat-like/Quinoprotein amine dehydrogenase"/>
    <property type="match status" value="2"/>
</dbReference>
<evidence type="ECO:0000256" key="1">
    <source>
        <dbReference type="ARBA" id="ARBA00004123"/>
    </source>
</evidence>
<name>A0A5M3MKA0_CONPW</name>
<dbReference type="PANTHER" id="PTHR16288">
    <property type="entry name" value="WD40 REPEAT PROTEIN 4"/>
    <property type="match status" value="1"/>
</dbReference>
<evidence type="ECO:0000256" key="6">
    <source>
        <dbReference type="HAMAP-Rule" id="MF_03056"/>
    </source>
</evidence>
<dbReference type="SMART" id="SM00320">
    <property type="entry name" value="WD40"/>
    <property type="match status" value="3"/>
</dbReference>
<dbReference type="OrthoDB" id="339900at2759"/>
<keyword evidence="4 6" id="KW-0677">Repeat</keyword>
<dbReference type="UniPathway" id="UPA00989"/>
<dbReference type="InterPro" id="IPR015943">
    <property type="entry name" value="WD40/YVTN_repeat-like_dom_sf"/>
</dbReference>
<evidence type="ECO:0000313" key="9">
    <source>
        <dbReference type="EMBL" id="EIW79075.1"/>
    </source>
</evidence>
<comment type="caution">
    <text evidence="9">The sequence shown here is derived from an EMBL/GenBank/DDBJ whole genome shotgun (WGS) entry which is preliminary data.</text>
</comment>
<dbReference type="KEGG" id="cput:CONPUDRAFT_166906"/>
<dbReference type="EMBL" id="JH711581">
    <property type="protein sequence ID" value="EIW79075.1"/>
    <property type="molecule type" value="Genomic_DNA"/>
</dbReference>
<dbReference type="AlphaFoldDB" id="A0A5M3MKA0"/>
<accession>A0A5M3MKA0</accession>
<feature type="compositionally biased region" description="Basic residues" evidence="8">
    <location>
        <begin position="274"/>
        <end position="286"/>
    </location>
</feature>
<dbReference type="Pfam" id="PF00400">
    <property type="entry name" value="WD40"/>
    <property type="match status" value="2"/>
</dbReference>
<dbReference type="InterPro" id="IPR028884">
    <property type="entry name" value="Trm82"/>
</dbReference>
<feature type="compositionally biased region" description="Pro residues" evidence="8">
    <location>
        <begin position="123"/>
        <end position="134"/>
    </location>
</feature>
<evidence type="ECO:0000256" key="5">
    <source>
        <dbReference type="ARBA" id="ARBA00023242"/>
    </source>
</evidence>
<protein>
    <submittedName>
        <fullName evidence="9">WD40 repeat-like protein</fullName>
    </submittedName>
</protein>
<comment type="subcellular location">
    <subcellularLocation>
        <location evidence="1 6">Nucleus</location>
    </subcellularLocation>
</comment>
<feature type="region of interest" description="Disordered" evidence="8">
    <location>
        <begin position="448"/>
        <end position="535"/>
    </location>
</feature>
<feature type="compositionally biased region" description="Basic and acidic residues" evidence="8">
    <location>
        <begin position="461"/>
        <end position="477"/>
    </location>
</feature>
<keyword evidence="3 6" id="KW-0819">tRNA processing</keyword>
<dbReference type="InterPro" id="IPR036322">
    <property type="entry name" value="WD40_repeat_dom_sf"/>
</dbReference>
<keyword evidence="10" id="KW-1185">Reference proteome</keyword>
<gene>
    <name evidence="9" type="ORF">CONPUDRAFT_166906</name>
</gene>
<evidence type="ECO:0000256" key="8">
    <source>
        <dbReference type="SAM" id="MobiDB-lite"/>
    </source>
</evidence>
<dbReference type="RefSeq" id="XP_007770802.1">
    <property type="nucleotide sequence ID" value="XM_007772612.1"/>
</dbReference>
<reference evidence="10" key="1">
    <citation type="journal article" date="2012" name="Science">
        <title>The Paleozoic origin of enzymatic lignin decomposition reconstructed from 31 fungal genomes.</title>
        <authorList>
            <person name="Floudas D."/>
            <person name="Binder M."/>
            <person name="Riley R."/>
            <person name="Barry K."/>
            <person name="Blanchette R.A."/>
            <person name="Henrissat B."/>
            <person name="Martinez A.T."/>
            <person name="Otillar R."/>
            <person name="Spatafora J.W."/>
            <person name="Yadav J.S."/>
            <person name="Aerts A."/>
            <person name="Benoit I."/>
            <person name="Boyd A."/>
            <person name="Carlson A."/>
            <person name="Copeland A."/>
            <person name="Coutinho P.M."/>
            <person name="de Vries R.P."/>
            <person name="Ferreira P."/>
            <person name="Findley K."/>
            <person name="Foster B."/>
            <person name="Gaskell J."/>
            <person name="Glotzer D."/>
            <person name="Gorecki P."/>
            <person name="Heitman J."/>
            <person name="Hesse C."/>
            <person name="Hori C."/>
            <person name="Igarashi K."/>
            <person name="Jurgens J.A."/>
            <person name="Kallen N."/>
            <person name="Kersten P."/>
            <person name="Kohler A."/>
            <person name="Kuees U."/>
            <person name="Kumar T.K.A."/>
            <person name="Kuo A."/>
            <person name="LaButti K."/>
            <person name="Larrondo L.F."/>
            <person name="Lindquist E."/>
            <person name="Ling A."/>
            <person name="Lombard V."/>
            <person name="Lucas S."/>
            <person name="Lundell T."/>
            <person name="Martin R."/>
            <person name="McLaughlin D.J."/>
            <person name="Morgenstern I."/>
            <person name="Morin E."/>
            <person name="Murat C."/>
            <person name="Nagy L.G."/>
            <person name="Nolan M."/>
            <person name="Ohm R.A."/>
            <person name="Patyshakuliyeva A."/>
            <person name="Rokas A."/>
            <person name="Ruiz-Duenas F.J."/>
            <person name="Sabat G."/>
            <person name="Salamov A."/>
            <person name="Samejima M."/>
            <person name="Schmutz J."/>
            <person name="Slot J.C."/>
            <person name="St John F."/>
            <person name="Stenlid J."/>
            <person name="Sun H."/>
            <person name="Sun S."/>
            <person name="Syed K."/>
            <person name="Tsang A."/>
            <person name="Wiebenga A."/>
            <person name="Young D."/>
            <person name="Pisabarro A."/>
            <person name="Eastwood D.C."/>
            <person name="Martin F."/>
            <person name="Cullen D."/>
            <person name="Grigoriev I.V."/>
            <person name="Hibbett D.S."/>
        </authorList>
    </citation>
    <scope>NUCLEOTIDE SEQUENCE [LARGE SCALE GENOMIC DNA]</scope>
    <source>
        <strain evidence="10">RWD-64-598 SS2</strain>
    </source>
</reference>
<dbReference type="OMA" id="CLGHEKY"/>
<dbReference type="GO" id="GO:0005634">
    <property type="term" value="C:nucleus"/>
    <property type="evidence" value="ECO:0007669"/>
    <property type="project" value="UniProtKB-SubCell"/>
</dbReference>
<dbReference type="PANTHER" id="PTHR16288:SF0">
    <property type="entry name" value="TRNA (GUANINE-N(7)-)-METHYLTRANSFERASE NON-CATALYTIC SUBUNIT WDR4"/>
    <property type="match status" value="1"/>
</dbReference>
<feature type="repeat" description="WD" evidence="7">
    <location>
        <begin position="203"/>
        <end position="245"/>
    </location>
</feature>
<feature type="region of interest" description="Disordered" evidence="8">
    <location>
        <begin position="264"/>
        <end position="312"/>
    </location>
</feature>
<comment type="function">
    <text evidence="6">Required for the formation of N(7)-methylguanine at position 46 (m7G46) in tRNA. In the complex, it is required to stabilize and induce conformational changes of the catalytic subunit.</text>
</comment>
<feature type="compositionally biased region" description="Acidic residues" evidence="8">
    <location>
        <begin position="526"/>
        <end position="535"/>
    </location>
</feature>
<organism evidence="9 10">
    <name type="scientific">Coniophora puteana (strain RWD-64-598)</name>
    <name type="common">Brown rot fungus</name>
    <dbReference type="NCBI Taxonomy" id="741705"/>
    <lineage>
        <taxon>Eukaryota</taxon>
        <taxon>Fungi</taxon>
        <taxon>Dikarya</taxon>
        <taxon>Basidiomycota</taxon>
        <taxon>Agaricomycotina</taxon>
        <taxon>Agaricomycetes</taxon>
        <taxon>Agaricomycetidae</taxon>
        <taxon>Boletales</taxon>
        <taxon>Coniophorineae</taxon>
        <taxon>Coniophoraceae</taxon>
        <taxon>Coniophora</taxon>
    </lineage>
</organism>
<feature type="region of interest" description="Disordered" evidence="8">
    <location>
        <begin position="120"/>
        <end position="144"/>
    </location>
</feature>
<evidence type="ECO:0000256" key="2">
    <source>
        <dbReference type="ARBA" id="ARBA00022574"/>
    </source>
</evidence>
<dbReference type="Proteomes" id="UP000053558">
    <property type="component" value="Unassembled WGS sequence"/>
</dbReference>